<dbReference type="InterPro" id="IPR000515">
    <property type="entry name" value="MetI-like"/>
</dbReference>
<dbReference type="SUPFAM" id="SSF161098">
    <property type="entry name" value="MetI-like"/>
    <property type="match status" value="1"/>
</dbReference>
<keyword evidence="5" id="KW-1133">Transmembrane helix</keyword>
<sequence>MKDKSIAYKIFTVCNTIVLTLIALACLYPFFYVVVASISDPNELIKHNGLLFRPLNDITFAGYKMVFNNKLVLSGYKNTMIILVVGLVFNLILTTMGAYVLSLKELMLRKPLTILVIITMYFSGGMVPAYLNIRSLGLMDSLWSLIIPGAISTSNLIIMRSAFMSVPESLSEAAKMDGASHGKILIKVMLPLVKATLAVMVLYYGVSHWNAWFNSSIYLRTSSKYPLQLVLRNILIESQTTDMMSDIGAAESPQVLQLLKYSLIVVSSLPIMAIYPFLQKFFQKGVMMGAVKG</sequence>
<dbReference type="GO" id="GO:0055085">
    <property type="term" value="P:transmembrane transport"/>
    <property type="evidence" value="ECO:0007669"/>
    <property type="project" value="InterPro"/>
</dbReference>
<evidence type="ECO:0000256" key="4">
    <source>
        <dbReference type="ARBA" id="ARBA00022692"/>
    </source>
</evidence>
<keyword evidence="3" id="KW-1003">Cell membrane</keyword>
<keyword evidence="4" id="KW-0812">Transmembrane</keyword>
<dbReference type="PANTHER" id="PTHR43744:SF9">
    <property type="entry name" value="POLYGALACTURONAN_RHAMNOGALACTURONAN TRANSPORT SYSTEM PERMEASE PROTEIN YTCP"/>
    <property type="match status" value="1"/>
</dbReference>
<dbReference type="RefSeq" id="WP_184093018.1">
    <property type="nucleotide sequence ID" value="NZ_AP023367.1"/>
</dbReference>
<dbReference type="PANTHER" id="PTHR43744">
    <property type="entry name" value="ABC TRANSPORTER PERMEASE PROTEIN MG189-RELATED-RELATED"/>
    <property type="match status" value="1"/>
</dbReference>
<evidence type="ECO:0000256" key="5">
    <source>
        <dbReference type="ARBA" id="ARBA00022989"/>
    </source>
</evidence>
<keyword evidence="2" id="KW-0813">Transport</keyword>
<proteinExistence type="predicted"/>
<dbReference type="CDD" id="cd06261">
    <property type="entry name" value="TM_PBP2"/>
    <property type="match status" value="1"/>
</dbReference>
<keyword evidence="6" id="KW-0472">Membrane</keyword>
<evidence type="ECO:0000256" key="1">
    <source>
        <dbReference type="ARBA" id="ARBA00004651"/>
    </source>
</evidence>
<dbReference type="PROSITE" id="PS51257">
    <property type="entry name" value="PROKAR_LIPOPROTEIN"/>
    <property type="match status" value="1"/>
</dbReference>
<dbReference type="InterPro" id="IPR035906">
    <property type="entry name" value="MetI-like_sf"/>
</dbReference>
<dbReference type="KEGG" id="acel:acsn021_01340"/>
<evidence type="ECO:0000256" key="6">
    <source>
        <dbReference type="ARBA" id="ARBA00023136"/>
    </source>
</evidence>
<dbReference type="EMBL" id="AP023367">
    <property type="protein sequence ID" value="BCJ92565.1"/>
    <property type="molecule type" value="Genomic_DNA"/>
</dbReference>
<dbReference type="Proteomes" id="UP000515561">
    <property type="component" value="Chromosome"/>
</dbReference>
<dbReference type="Gene3D" id="1.10.3720.10">
    <property type="entry name" value="MetI-like"/>
    <property type="match status" value="1"/>
</dbReference>
<protein>
    <submittedName>
        <fullName evidence="7">Sugar ABC transporter permease</fullName>
    </submittedName>
</protein>
<evidence type="ECO:0000313" key="8">
    <source>
        <dbReference type="Proteomes" id="UP000515561"/>
    </source>
</evidence>
<keyword evidence="8" id="KW-1185">Reference proteome</keyword>
<evidence type="ECO:0000313" key="7">
    <source>
        <dbReference type="EMBL" id="BCJ92565.1"/>
    </source>
</evidence>
<dbReference type="AlphaFoldDB" id="A0A6S6QYR2"/>
<dbReference type="GO" id="GO:0005886">
    <property type="term" value="C:plasma membrane"/>
    <property type="evidence" value="ECO:0007669"/>
    <property type="project" value="UniProtKB-SubCell"/>
</dbReference>
<name>A0A6S6QYR2_9FIRM</name>
<reference evidence="7 8" key="1">
    <citation type="journal article" date="2016" name="Int. J. Syst. Evol. Microbiol.">
        <title>Descriptions of Anaerotaenia torta gen. nov., sp. nov. and Anaerocolumna cellulosilytica gen. nov., sp. nov. isolated from a methanogenic reactor of cattle waste.</title>
        <authorList>
            <person name="Uek A."/>
            <person name="Ohtaki Y."/>
            <person name="Kaku N."/>
            <person name="Ueki K."/>
        </authorList>
    </citation>
    <scope>NUCLEOTIDE SEQUENCE [LARGE SCALE GENOMIC DNA]</scope>
    <source>
        <strain evidence="7 8">SN021</strain>
    </source>
</reference>
<gene>
    <name evidence="7" type="ORF">acsn021_01340</name>
</gene>
<organism evidence="7 8">
    <name type="scientific">Anaerocolumna cellulosilytica</name>
    <dbReference type="NCBI Taxonomy" id="433286"/>
    <lineage>
        <taxon>Bacteria</taxon>
        <taxon>Bacillati</taxon>
        <taxon>Bacillota</taxon>
        <taxon>Clostridia</taxon>
        <taxon>Lachnospirales</taxon>
        <taxon>Lachnospiraceae</taxon>
        <taxon>Anaerocolumna</taxon>
    </lineage>
</organism>
<comment type="subcellular location">
    <subcellularLocation>
        <location evidence="1">Cell membrane</location>
        <topology evidence="1">Multi-pass membrane protein</topology>
    </subcellularLocation>
</comment>
<dbReference type="PROSITE" id="PS50928">
    <property type="entry name" value="ABC_TM1"/>
    <property type="match status" value="1"/>
</dbReference>
<accession>A0A6S6QYR2</accession>
<evidence type="ECO:0000256" key="2">
    <source>
        <dbReference type="ARBA" id="ARBA00022448"/>
    </source>
</evidence>
<evidence type="ECO:0000256" key="3">
    <source>
        <dbReference type="ARBA" id="ARBA00022475"/>
    </source>
</evidence>